<evidence type="ECO:0000313" key="3">
    <source>
        <dbReference type="Proteomes" id="UP000502996"/>
    </source>
</evidence>
<reference evidence="2 3" key="1">
    <citation type="submission" date="2020-02" db="EMBL/GenBank/DDBJ databases">
        <title>Full genome sequence of Nocardioides sp. R-3366.</title>
        <authorList>
            <person name="Im W.-T."/>
        </authorList>
    </citation>
    <scope>NUCLEOTIDE SEQUENCE [LARGE SCALE GENOMIC DNA]</scope>
    <source>
        <strain evidence="2 3">R-3366</strain>
    </source>
</reference>
<dbReference type="EMBL" id="CP049257">
    <property type="protein sequence ID" value="QIG45523.1"/>
    <property type="molecule type" value="Genomic_DNA"/>
</dbReference>
<sequence length="205" mass="22450">MAESADQVHARISESVGAGGRLPAPPHAEWDNFPWEVVDGELVPRVLPPVADEAPRAGQTADKPCPSCFGVPEERVVWEDASWRLKHFGKPSGLPLVLILEPRQHLDFGQLDDDLASQHGRIANRLVRIIEGLDHVARCHVLRYGDGSEHAHSWFVARTARLTGVIGAATIEWDDVLPPGPEDVWRADLHTVATKLANWGGEAKA</sequence>
<name>A0A6G6WK59_9ACTN</name>
<dbReference type="RefSeq" id="WP_165238189.1">
    <property type="nucleotide sequence ID" value="NZ_CP049257.1"/>
</dbReference>
<dbReference type="InterPro" id="IPR036265">
    <property type="entry name" value="HIT-like_sf"/>
</dbReference>
<protein>
    <submittedName>
        <fullName evidence="2">Uncharacterized protein</fullName>
    </submittedName>
</protein>
<dbReference type="Gene3D" id="3.30.428.10">
    <property type="entry name" value="HIT-like"/>
    <property type="match status" value="1"/>
</dbReference>
<dbReference type="Proteomes" id="UP000502996">
    <property type="component" value="Chromosome"/>
</dbReference>
<accession>A0A6G6WK59</accession>
<keyword evidence="3" id="KW-1185">Reference proteome</keyword>
<dbReference type="KEGG" id="nano:G5V58_24735"/>
<dbReference type="AlphaFoldDB" id="A0A6G6WK59"/>
<dbReference type="SUPFAM" id="SSF54197">
    <property type="entry name" value="HIT-like"/>
    <property type="match status" value="1"/>
</dbReference>
<proteinExistence type="predicted"/>
<feature type="compositionally biased region" description="Basic and acidic residues" evidence="1">
    <location>
        <begin position="1"/>
        <end position="12"/>
    </location>
</feature>
<gene>
    <name evidence="2" type="ORF">G5V58_24735</name>
</gene>
<evidence type="ECO:0000313" key="2">
    <source>
        <dbReference type="EMBL" id="QIG45523.1"/>
    </source>
</evidence>
<feature type="region of interest" description="Disordered" evidence="1">
    <location>
        <begin position="1"/>
        <end position="25"/>
    </location>
</feature>
<organism evidence="2 3">
    <name type="scientific">Nocardioides anomalus</name>
    <dbReference type="NCBI Taxonomy" id="2712223"/>
    <lineage>
        <taxon>Bacteria</taxon>
        <taxon>Bacillati</taxon>
        <taxon>Actinomycetota</taxon>
        <taxon>Actinomycetes</taxon>
        <taxon>Propionibacteriales</taxon>
        <taxon>Nocardioidaceae</taxon>
        <taxon>Nocardioides</taxon>
    </lineage>
</organism>
<evidence type="ECO:0000256" key="1">
    <source>
        <dbReference type="SAM" id="MobiDB-lite"/>
    </source>
</evidence>